<proteinExistence type="inferred from homology"/>
<dbReference type="GO" id="GO:0000407">
    <property type="term" value="C:phagophore assembly site"/>
    <property type="evidence" value="ECO:0007669"/>
    <property type="project" value="TreeGrafter"/>
</dbReference>
<organism evidence="4 5">
    <name type="scientific">Friedmanniomyces simplex</name>
    <dbReference type="NCBI Taxonomy" id="329884"/>
    <lineage>
        <taxon>Eukaryota</taxon>
        <taxon>Fungi</taxon>
        <taxon>Dikarya</taxon>
        <taxon>Ascomycota</taxon>
        <taxon>Pezizomycotina</taxon>
        <taxon>Dothideomycetes</taxon>
        <taxon>Dothideomycetidae</taxon>
        <taxon>Mycosphaerellales</taxon>
        <taxon>Teratosphaeriaceae</taxon>
        <taxon>Friedmanniomyces</taxon>
    </lineage>
</organism>
<sequence length="195" mass="21917">MDTRKPPEFTLELVADRSNVKDVVKGLVHTIFFHRYFTPLTPATHDVLDTTLPYVSEDDIEDLIETRATAFVRSLDTATSTQHTSPQYSAKSTTAATSRGTLAVKFLEKKRRKGWFIAKADEETVWETWVLEVTLTSARSEPEAARNRRVMEGSLQEAAMKVVAVVNREKGHIPPITTNESNPFPYQIVVNPKNG</sequence>
<keyword evidence="5" id="KW-1185">Reference proteome</keyword>
<dbReference type="InterPro" id="IPR012445">
    <property type="entry name" value="ATG101"/>
</dbReference>
<dbReference type="GO" id="GO:0019901">
    <property type="term" value="F:protein kinase binding"/>
    <property type="evidence" value="ECO:0007669"/>
    <property type="project" value="TreeGrafter"/>
</dbReference>
<name>A0A4U0XMP0_9PEZI</name>
<comment type="caution">
    <text evidence="4">The sequence shown here is derived from an EMBL/GenBank/DDBJ whole genome shotgun (WGS) entry which is preliminary data.</text>
</comment>
<evidence type="ECO:0000256" key="3">
    <source>
        <dbReference type="ARBA" id="ARBA00023006"/>
    </source>
</evidence>
<dbReference type="GO" id="GO:1990316">
    <property type="term" value="C:Atg1/ULK1 kinase complex"/>
    <property type="evidence" value="ECO:0007669"/>
    <property type="project" value="TreeGrafter"/>
</dbReference>
<protein>
    <recommendedName>
        <fullName evidence="2">Autophagy-related protein 101</fullName>
    </recommendedName>
</protein>
<keyword evidence="3" id="KW-0072">Autophagy</keyword>
<dbReference type="GO" id="GO:0000045">
    <property type="term" value="P:autophagosome assembly"/>
    <property type="evidence" value="ECO:0007669"/>
    <property type="project" value="TreeGrafter"/>
</dbReference>
<reference evidence="4 5" key="1">
    <citation type="submission" date="2017-03" db="EMBL/GenBank/DDBJ databases">
        <title>Genomes of endolithic fungi from Antarctica.</title>
        <authorList>
            <person name="Coleine C."/>
            <person name="Masonjones S."/>
            <person name="Stajich J.E."/>
        </authorList>
    </citation>
    <scope>NUCLEOTIDE SEQUENCE [LARGE SCALE GENOMIC DNA]</scope>
    <source>
        <strain evidence="4 5">CCFEE 5184</strain>
    </source>
</reference>
<dbReference type="Pfam" id="PF07855">
    <property type="entry name" value="ATG101"/>
    <property type="match status" value="1"/>
</dbReference>
<dbReference type="AlphaFoldDB" id="A0A4U0XMP0"/>
<dbReference type="STRING" id="329884.A0A4U0XMP0"/>
<dbReference type="OrthoDB" id="10259639at2759"/>
<dbReference type="PANTHER" id="PTHR13292">
    <property type="entry name" value="AUTOPHAGY-RELATED PROTEIN 101"/>
    <property type="match status" value="1"/>
</dbReference>
<comment type="similarity">
    <text evidence="1">Belongs to the ATG101 family.</text>
</comment>
<evidence type="ECO:0000313" key="5">
    <source>
        <dbReference type="Proteomes" id="UP000309340"/>
    </source>
</evidence>
<evidence type="ECO:0000256" key="2">
    <source>
        <dbReference type="ARBA" id="ARBA00018874"/>
    </source>
</evidence>
<evidence type="ECO:0000313" key="4">
    <source>
        <dbReference type="EMBL" id="TKA78592.1"/>
    </source>
</evidence>
<gene>
    <name evidence="4" type="ORF">B0A55_03874</name>
</gene>
<dbReference type="EMBL" id="NAJQ01000109">
    <property type="protein sequence ID" value="TKA78592.1"/>
    <property type="molecule type" value="Genomic_DNA"/>
</dbReference>
<dbReference type="PANTHER" id="PTHR13292:SF0">
    <property type="entry name" value="AUTOPHAGY-RELATED PROTEIN 101"/>
    <property type="match status" value="1"/>
</dbReference>
<dbReference type="Proteomes" id="UP000309340">
    <property type="component" value="Unassembled WGS sequence"/>
</dbReference>
<accession>A0A4U0XMP0</accession>
<evidence type="ECO:0000256" key="1">
    <source>
        <dbReference type="ARBA" id="ARBA00007130"/>
    </source>
</evidence>